<gene>
    <name evidence="1" type="ORF">SAMN05421508_106307</name>
</gene>
<evidence type="ECO:0000313" key="2">
    <source>
        <dbReference type="Proteomes" id="UP000219621"/>
    </source>
</evidence>
<dbReference type="Proteomes" id="UP000219621">
    <property type="component" value="Unassembled WGS sequence"/>
</dbReference>
<reference evidence="1 2" key="1">
    <citation type="submission" date="2017-09" db="EMBL/GenBank/DDBJ databases">
        <authorList>
            <person name="Ehlers B."/>
            <person name="Leendertz F.H."/>
        </authorList>
    </citation>
    <scope>NUCLEOTIDE SEQUENCE [LARGE SCALE GENOMIC DNA]</scope>
    <source>
        <strain evidence="1 2">USBA 140</strain>
    </source>
</reference>
<dbReference type="AlphaFoldDB" id="A0A286GNR7"/>
<accession>A0A286GNR7</accession>
<dbReference type="Pfam" id="PF07704">
    <property type="entry name" value="PSK_trans_fac"/>
    <property type="match status" value="1"/>
</dbReference>
<name>A0A286GNR7_9PROT</name>
<evidence type="ECO:0000313" key="1">
    <source>
        <dbReference type="EMBL" id="SOD97183.1"/>
    </source>
</evidence>
<dbReference type="RefSeq" id="WP_097280056.1">
    <property type="nucleotide sequence ID" value="NZ_OCNJ01000006.1"/>
</dbReference>
<sequence length="83" mass="9360">MYVRSQRAEDLARKLAERTGKSIAQVVEDALDEQWQRVEAEPAPEAQSAELDDLMALARQCTARLEGRRLDTDGLYDEDGLPK</sequence>
<proteinExistence type="predicted"/>
<dbReference type="OrthoDB" id="560250at2"/>
<dbReference type="InterPro" id="IPR011660">
    <property type="entry name" value="VapB-like"/>
</dbReference>
<protein>
    <submittedName>
        <fullName evidence="1">Antitoxin VapB</fullName>
    </submittedName>
</protein>
<organism evidence="1 2">
    <name type="scientific">Caenispirillum bisanense</name>
    <dbReference type="NCBI Taxonomy" id="414052"/>
    <lineage>
        <taxon>Bacteria</taxon>
        <taxon>Pseudomonadati</taxon>
        <taxon>Pseudomonadota</taxon>
        <taxon>Alphaproteobacteria</taxon>
        <taxon>Rhodospirillales</taxon>
        <taxon>Novispirillaceae</taxon>
        <taxon>Caenispirillum</taxon>
    </lineage>
</organism>
<keyword evidence="2" id="KW-1185">Reference proteome</keyword>
<dbReference type="EMBL" id="OCNJ01000006">
    <property type="protein sequence ID" value="SOD97183.1"/>
    <property type="molecule type" value="Genomic_DNA"/>
</dbReference>